<accession>A0A6C0BCS0</accession>
<feature type="region of interest" description="Disordered" evidence="1">
    <location>
        <begin position="1"/>
        <end position="30"/>
    </location>
</feature>
<proteinExistence type="predicted"/>
<protein>
    <submittedName>
        <fullName evidence="2">Uncharacterized protein</fullName>
    </submittedName>
</protein>
<evidence type="ECO:0000256" key="1">
    <source>
        <dbReference type="SAM" id="MobiDB-lite"/>
    </source>
</evidence>
<name>A0A6C0BCS0_9ZZZZ</name>
<sequence length="176" mass="20417">MNEPFLYAGEPRIPPPSMQLRARKETSTRDTVNARFFEQWQTDGPSLTHDRHDEKGARVLLDMNPINSRTTVNDYRQSQPFIANGPQMGMNPYFDRYDPANDPRNAVRELRSVVHEDKGGEKETKRILERGFTSRWIPEGYVESNNMNSLLSYELLRPRTDDITKDYRRPTGGAQN</sequence>
<evidence type="ECO:0000313" key="2">
    <source>
        <dbReference type="EMBL" id="QHS89369.1"/>
    </source>
</evidence>
<reference evidence="2" key="1">
    <citation type="journal article" date="2020" name="Nature">
        <title>Giant virus diversity and host interactions through global metagenomics.</title>
        <authorList>
            <person name="Schulz F."/>
            <person name="Roux S."/>
            <person name="Paez-Espino D."/>
            <person name="Jungbluth S."/>
            <person name="Walsh D.A."/>
            <person name="Denef V.J."/>
            <person name="McMahon K.D."/>
            <person name="Konstantinidis K.T."/>
            <person name="Eloe-Fadrosh E.A."/>
            <person name="Kyrpides N.C."/>
            <person name="Woyke T."/>
        </authorList>
    </citation>
    <scope>NUCLEOTIDE SEQUENCE</scope>
    <source>
        <strain evidence="2">GVMAG-M-3300010158-60</strain>
    </source>
</reference>
<dbReference type="AlphaFoldDB" id="A0A6C0BCS0"/>
<dbReference type="EMBL" id="MN739108">
    <property type="protein sequence ID" value="QHS89369.1"/>
    <property type="molecule type" value="Genomic_DNA"/>
</dbReference>
<organism evidence="2">
    <name type="scientific">viral metagenome</name>
    <dbReference type="NCBI Taxonomy" id="1070528"/>
    <lineage>
        <taxon>unclassified sequences</taxon>
        <taxon>metagenomes</taxon>
        <taxon>organismal metagenomes</taxon>
    </lineage>
</organism>